<name>A0A103YIK8_CYNCS</name>
<dbReference type="InterPro" id="IPR001841">
    <property type="entry name" value="Znf_RING"/>
</dbReference>
<feature type="compositionally biased region" description="Polar residues" evidence="9">
    <location>
        <begin position="377"/>
        <end position="394"/>
    </location>
</feature>
<feature type="compositionally biased region" description="Low complexity" evidence="9">
    <location>
        <begin position="190"/>
        <end position="204"/>
    </location>
</feature>
<dbReference type="GO" id="GO:0061630">
    <property type="term" value="F:ubiquitin protein ligase activity"/>
    <property type="evidence" value="ECO:0007669"/>
    <property type="project" value="UniProtKB-EC"/>
</dbReference>
<dbReference type="SMART" id="SM00184">
    <property type="entry name" value="RING"/>
    <property type="match status" value="1"/>
</dbReference>
<comment type="catalytic activity">
    <reaction evidence="1">
        <text>S-ubiquitinyl-[E2 ubiquitin-conjugating enzyme]-L-cysteine + [acceptor protein]-L-lysine = [E2 ubiquitin-conjugating enzyme]-L-cysteine + N(6)-ubiquitinyl-[acceptor protein]-L-lysine.</text>
        <dbReference type="EC" id="2.3.2.27"/>
    </reaction>
</comment>
<dbReference type="InterPro" id="IPR013083">
    <property type="entry name" value="Znf_RING/FYVE/PHD"/>
</dbReference>
<evidence type="ECO:0000256" key="6">
    <source>
        <dbReference type="ARBA" id="ARBA00022786"/>
    </source>
</evidence>
<feature type="region of interest" description="Disordered" evidence="9">
    <location>
        <begin position="164"/>
        <end position="235"/>
    </location>
</feature>
<dbReference type="Proteomes" id="UP000243975">
    <property type="component" value="Unassembled WGS sequence"/>
</dbReference>
<keyword evidence="7" id="KW-0862">Zinc</keyword>
<keyword evidence="4" id="KW-0479">Metal-binding</keyword>
<dbReference type="PANTHER" id="PTHR22937">
    <property type="entry name" value="E3 UBIQUITIN-PROTEIN LIGASE RNF165"/>
    <property type="match status" value="1"/>
</dbReference>
<proteinExistence type="predicted"/>
<evidence type="ECO:0000256" key="8">
    <source>
        <dbReference type="PROSITE-ProRule" id="PRU00175"/>
    </source>
</evidence>
<dbReference type="PANTHER" id="PTHR22937:SF149">
    <property type="entry name" value="RING-TYPE E3 UBIQUITIN TRANSFERASE"/>
    <property type="match status" value="1"/>
</dbReference>
<evidence type="ECO:0000256" key="5">
    <source>
        <dbReference type="ARBA" id="ARBA00022771"/>
    </source>
</evidence>
<dbReference type="Gramene" id="KVI09743">
    <property type="protein sequence ID" value="KVI09743"/>
    <property type="gene ID" value="Ccrd_011877"/>
</dbReference>
<feature type="domain" description="RING-type" evidence="10">
    <location>
        <begin position="512"/>
        <end position="554"/>
    </location>
</feature>
<dbReference type="InterPro" id="IPR045191">
    <property type="entry name" value="MBR1/2-like"/>
</dbReference>
<dbReference type="GO" id="GO:0008270">
    <property type="term" value="F:zinc ion binding"/>
    <property type="evidence" value="ECO:0007669"/>
    <property type="project" value="UniProtKB-KW"/>
</dbReference>
<organism evidence="11 12">
    <name type="scientific">Cynara cardunculus var. scolymus</name>
    <name type="common">Globe artichoke</name>
    <name type="synonym">Cynara scolymus</name>
    <dbReference type="NCBI Taxonomy" id="59895"/>
    <lineage>
        <taxon>Eukaryota</taxon>
        <taxon>Viridiplantae</taxon>
        <taxon>Streptophyta</taxon>
        <taxon>Embryophyta</taxon>
        <taxon>Tracheophyta</taxon>
        <taxon>Spermatophyta</taxon>
        <taxon>Magnoliopsida</taxon>
        <taxon>eudicotyledons</taxon>
        <taxon>Gunneridae</taxon>
        <taxon>Pentapetalae</taxon>
        <taxon>asterids</taxon>
        <taxon>campanulids</taxon>
        <taxon>Asterales</taxon>
        <taxon>Asteraceae</taxon>
        <taxon>Carduoideae</taxon>
        <taxon>Cardueae</taxon>
        <taxon>Carduinae</taxon>
        <taxon>Cynara</taxon>
    </lineage>
</organism>
<evidence type="ECO:0000256" key="7">
    <source>
        <dbReference type="ARBA" id="ARBA00022833"/>
    </source>
</evidence>
<feature type="compositionally biased region" description="Polar residues" evidence="9">
    <location>
        <begin position="354"/>
        <end position="369"/>
    </location>
</feature>
<protein>
    <recommendedName>
        <fullName evidence="2">RING-type E3 ubiquitin transferase</fullName>
        <ecNumber evidence="2">2.3.2.27</ecNumber>
    </recommendedName>
</protein>
<reference evidence="11 12" key="1">
    <citation type="journal article" date="2016" name="Sci. Rep.">
        <title>The genome sequence of the outbreeding globe artichoke constructed de novo incorporating a phase-aware low-pass sequencing strategy of F1 progeny.</title>
        <authorList>
            <person name="Scaglione D."/>
            <person name="Reyes-Chin-Wo S."/>
            <person name="Acquadro A."/>
            <person name="Froenicke L."/>
            <person name="Portis E."/>
            <person name="Beitel C."/>
            <person name="Tirone M."/>
            <person name="Mauro R."/>
            <person name="Lo Monaco A."/>
            <person name="Mauromicale G."/>
            <person name="Faccioli P."/>
            <person name="Cattivelli L."/>
            <person name="Rieseberg L."/>
            <person name="Michelmore R."/>
            <person name="Lanteri S."/>
        </authorList>
    </citation>
    <scope>NUCLEOTIDE SEQUENCE [LARGE SCALE GENOMIC DNA]</scope>
    <source>
        <strain evidence="11">2C</strain>
    </source>
</reference>
<dbReference type="OMA" id="CLKETIY"/>
<keyword evidence="12" id="KW-1185">Reference proteome</keyword>
<comment type="caution">
    <text evidence="11">The sequence shown here is derived from an EMBL/GenBank/DDBJ whole genome shotgun (WGS) entry which is preliminary data.</text>
</comment>
<dbReference type="EC" id="2.3.2.27" evidence="2"/>
<dbReference type="Gene3D" id="3.30.40.10">
    <property type="entry name" value="Zinc/RING finger domain, C3HC4 (zinc finger)"/>
    <property type="match status" value="1"/>
</dbReference>
<sequence>MVTTELYQQQYNSIRQRLHSRSVKEKPLDPPSYRHRRSLTAGSSGFSADGISFSDDSGRKKMEAQGRAVAPENGPFVGQMNHMSRGGVHSGSHRNLESRGNEYPSSNVSMEVQPFVPNFSGSSVDPYLHSSISENRSLAPVPPVGQVHCTNYNVPSIHDVEAGLSNCTTGNVGPPKRKRSDMTGSCERGSSSSFYSAGSSSSSSQMPREKPAVDCQSVPPYRGSLTIAGEEDSPRNVRRRYRLDLEPSMTRTNVPSHSSHFYQSMAHPANYSAPVQHANLDANGGQWNSAPRYAASSHRRISPSDTSGLRHEMNQFHIGGSSSDVGACHRDPVFSRHPVSTSQNLHSPHAPSHVNHSQRVQSTYGNGSRYSHYPHGGTSSTNGVRTLPENFSSRNSRHCSPGGWRSSYRSGRPRIAVERFQSVLDITESHNRMGQETMMMESFNGNSRNTSDQYRDLRLDIDSMSYEELLNLEERIGNVSTGLSEDSMSKCLKEKVYYCCSDQDQNHEEDSCPICLEEYKNGDKVGRMEKCGHDYHVGCIKKWLLMKKLCPICKTEYSNQEANP</sequence>
<evidence type="ECO:0000256" key="3">
    <source>
        <dbReference type="ARBA" id="ARBA00022679"/>
    </source>
</evidence>
<evidence type="ECO:0000259" key="10">
    <source>
        <dbReference type="PROSITE" id="PS50089"/>
    </source>
</evidence>
<dbReference type="SUPFAM" id="SSF57850">
    <property type="entry name" value="RING/U-box"/>
    <property type="match status" value="1"/>
</dbReference>
<dbReference type="EMBL" id="LEKV01001043">
    <property type="protein sequence ID" value="KVI09743.1"/>
    <property type="molecule type" value="Genomic_DNA"/>
</dbReference>
<accession>A0A103YIK8</accession>
<keyword evidence="6" id="KW-0833">Ubl conjugation pathway</keyword>
<evidence type="ECO:0000313" key="12">
    <source>
        <dbReference type="Proteomes" id="UP000243975"/>
    </source>
</evidence>
<keyword evidence="3" id="KW-0808">Transferase</keyword>
<keyword evidence="5 8" id="KW-0863">Zinc-finger</keyword>
<evidence type="ECO:0000313" key="11">
    <source>
        <dbReference type="EMBL" id="KVI09743.1"/>
    </source>
</evidence>
<dbReference type="CDD" id="cd16469">
    <property type="entry name" value="RING-H2_RNF24-like"/>
    <property type="match status" value="1"/>
</dbReference>
<gene>
    <name evidence="11" type="ORF">Ccrd_011877</name>
</gene>
<dbReference type="PROSITE" id="PS50089">
    <property type="entry name" value="ZF_RING_2"/>
    <property type="match status" value="1"/>
</dbReference>
<evidence type="ECO:0000256" key="9">
    <source>
        <dbReference type="SAM" id="MobiDB-lite"/>
    </source>
</evidence>
<dbReference type="STRING" id="59895.A0A103YIK8"/>
<evidence type="ECO:0000256" key="1">
    <source>
        <dbReference type="ARBA" id="ARBA00000900"/>
    </source>
</evidence>
<evidence type="ECO:0000256" key="4">
    <source>
        <dbReference type="ARBA" id="ARBA00022723"/>
    </source>
</evidence>
<dbReference type="AlphaFoldDB" id="A0A103YIK8"/>
<feature type="region of interest" description="Disordered" evidence="9">
    <location>
        <begin position="316"/>
        <end position="408"/>
    </location>
</feature>
<feature type="region of interest" description="Disordered" evidence="9">
    <location>
        <begin position="86"/>
        <end position="106"/>
    </location>
</feature>
<feature type="region of interest" description="Disordered" evidence="9">
    <location>
        <begin position="16"/>
        <end position="60"/>
    </location>
</feature>
<dbReference type="Pfam" id="PF13639">
    <property type="entry name" value="zf-RING_2"/>
    <property type="match status" value="1"/>
</dbReference>
<evidence type="ECO:0000256" key="2">
    <source>
        <dbReference type="ARBA" id="ARBA00012483"/>
    </source>
</evidence>